<name>A0A0M0BZK6_9ARCH</name>
<organism evidence="1 2">
    <name type="scientific">miscellaneous Crenarchaeota group-1 archaeon SG8-32-1</name>
    <dbReference type="NCBI Taxonomy" id="1685124"/>
    <lineage>
        <taxon>Archaea</taxon>
        <taxon>Candidatus Bathyarchaeota</taxon>
        <taxon>MCG-1</taxon>
    </lineage>
</organism>
<dbReference type="PATRIC" id="fig|1685124.3.peg.147"/>
<accession>A0A0M0BZK6</accession>
<proteinExistence type="predicted"/>
<gene>
    <name evidence="1" type="ORF">AC477_01135</name>
</gene>
<evidence type="ECO:0000313" key="2">
    <source>
        <dbReference type="Proteomes" id="UP000037237"/>
    </source>
</evidence>
<comment type="caution">
    <text evidence="1">The sequence shown here is derived from an EMBL/GenBank/DDBJ whole genome shotgun (WGS) entry which is preliminary data.</text>
</comment>
<dbReference type="EMBL" id="LFWU01000020">
    <property type="protein sequence ID" value="KON33820.1"/>
    <property type="molecule type" value="Genomic_DNA"/>
</dbReference>
<dbReference type="Proteomes" id="UP000037237">
    <property type="component" value="Unassembled WGS sequence"/>
</dbReference>
<protein>
    <submittedName>
        <fullName evidence="1">Uncharacterized protein</fullName>
    </submittedName>
</protein>
<evidence type="ECO:0000313" key="1">
    <source>
        <dbReference type="EMBL" id="KON33820.1"/>
    </source>
</evidence>
<dbReference type="AlphaFoldDB" id="A0A0M0BZK6"/>
<reference evidence="1 2" key="1">
    <citation type="submission" date="2015-06" db="EMBL/GenBank/DDBJ databases">
        <title>New insights into the roles of widespread benthic archaea in carbon and nitrogen cycling.</title>
        <authorList>
            <person name="Lazar C.S."/>
            <person name="Baker B.J."/>
            <person name="Seitz K.W."/>
            <person name="Hyde A.S."/>
            <person name="Dick G.J."/>
            <person name="Hinrichs K.-U."/>
            <person name="Teske A.P."/>
        </authorList>
    </citation>
    <scope>NUCLEOTIDE SEQUENCE [LARGE SCALE GENOMIC DNA]</scope>
    <source>
        <strain evidence="1">SG8-32-1</strain>
    </source>
</reference>
<sequence>MIADDAITTAKIVDGAVTAAKLTDGAGSGVDADLLDGQHGTNYENTITMLNATSDITLSTSEVVIPGMSGSFNAGTYLVIATVPLSATGTSGQIGNTNVRCRVNAVVQNGHAHHSFTIGAGLSFKYTAAFVWRVVLPSTQTIDITAYQGGGTTCTIVTTWQLDKAAVVKINP</sequence>